<dbReference type="Proteomes" id="UP000265520">
    <property type="component" value="Unassembled WGS sequence"/>
</dbReference>
<evidence type="ECO:0000259" key="1">
    <source>
        <dbReference type="Pfam" id="PF17921"/>
    </source>
</evidence>
<dbReference type="Pfam" id="PF17921">
    <property type="entry name" value="Integrase_H2C2"/>
    <property type="match status" value="1"/>
</dbReference>
<organism evidence="2 3">
    <name type="scientific">Trifolium medium</name>
    <dbReference type="NCBI Taxonomy" id="97028"/>
    <lineage>
        <taxon>Eukaryota</taxon>
        <taxon>Viridiplantae</taxon>
        <taxon>Streptophyta</taxon>
        <taxon>Embryophyta</taxon>
        <taxon>Tracheophyta</taxon>
        <taxon>Spermatophyta</taxon>
        <taxon>Magnoliopsida</taxon>
        <taxon>eudicotyledons</taxon>
        <taxon>Gunneridae</taxon>
        <taxon>Pentapetalae</taxon>
        <taxon>rosids</taxon>
        <taxon>fabids</taxon>
        <taxon>Fabales</taxon>
        <taxon>Fabaceae</taxon>
        <taxon>Papilionoideae</taxon>
        <taxon>50 kb inversion clade</taxon>
        <taxon>NPAAA clade</taxon>
        <taxon>Hologalegina</taxon>
        <taxon>IRL clade</taxon>
        <taxon>Trifolieae</taxon>
        <taxon>Trifolium</taxon>
    </lineage>
</organism>
<dbReference type="InterPro" id="IPR041588">
    <property type="entry name" value="Integrase_H2C2"/>
</dbReference>
<sequence length="26" mass="3118">MRKKIKEYVDACEVCQQNKYQTVVVN</sequence>
<comment type="caution">
    <text evidence="2">The sequence shown here is derived from an EMBL/GenBank/DDBJ whole genome shotgun (WGS) entry which is preliminary data.</text>
</comment>
<feature type="domain" description="Integrase zinc-binding" evidence="1">
    <location>
        <begin position="1"/>
        <end position="20"/>
    </location>
</feature>
<accession>A0A392R621</accession>
<dbReference type="AlphaFoldDB" id="A0A392R621"/>
<proteinExistence type="predicted"/>
<feature type="non-terminal residue" evidence="2">
    <location>
        <position position="26"/>
    </location>
</feature>
<dbReference type="EMBL" id="LXQA010189067">
    <property type="protein sequence ID" value="MCI31677.1"/>
    <property type="molecule type" value="Genomic_DNA"/>
</dbReference>
<keyword evidence="3" id="KW-1185">Reference proteome</keyword>
<evidence type="ECO:0000313" key="3">
    <source>
        <dbReference type="Proteomes" id="UP000265520"/>
    </source>
</evidence>
<name>A0A392R621_9FABA</name>
<reference evidence="2 3" key="1">
    <citation type="journal article" date="2018" name="Front. Plant Sci.">
        <title>Red Clover (Trifolium pratense) and Zigzag Clover (T. medium) - A Picture of Genomic Similarities and Differences.</title>
        <authorList>
            <person name="Dluhosova J."/>
            <person name="Istvanek J."/>
            <person name="Nedelnik J."/>
            <person name="Repkova J."/>
        </authorList>
    </citation>
    <scope>NUCLEOTIDE SEQUENCE [LARGE SCALE GENOMIC DNA]</scope>
    <source>
        <strain evidence="3">cv. 10/8</strain>
        <tissue evidence="2">Leaf</tissue>
    </source>
</reference>
<protein>
    <recommendedName>
        <fullName evidence="1">Integrase zinc-binding domain-containing protein</fullName>
    </recommendedName>
</protein>
<evidence type="ECO:0000313" key="2">
    <source>
        <dbReference type="EMBL" id="MCI31677.1"/>
    </source>
</evidence>